<evidence type="ECO:0000256" key="1">
    <source>
        <dbReference type="SAM" id="Coils"/>
    </source>
</evidence>
<feature type="compositionally biased region" description="Gly residues" evidence="2">
    <location>
        <begin position="610"/>
        <end position="620"/>
    </location>
</feature>
<evidence type="ECO:0000313" key="3">
    <source>
        <dbReference type="EMBL" id="EEH54820.1"/>
    </source>
</evidence>
<feature type="compositionally biased region" description="Low complexity" evidence="2">
    <location>
        <begin position="461"/>
        <end position="477"/>
    </location>
</feature>
<evidence type="ECO:0000256" key="2">
    <source>
        <dbReference type="SAM" id="MobiDB-lite"/>
    </source>
</evidence>
<dbReference type="EMBL" id="GG663743">
    <property type="protein sequence ID" value="EEH54820.1"/>
    <property type="molecule type" value="Genomic_DNA"/>
</dbReference>
<feature type="coiled-coil region" evidence="1">
    <location>
        <begin position="367"/>
        <end position="398"/>
    </location>
</feature>
<dbReference type="KEGG" id="mpp:MICPUCDRAFT_60639"/>
<dbReference type="OMA" id="IMVEHES"/>
<reference evidence="3 4" key="1">
    <citation type="journal article" date="2009" name="Science">
        <title>Green evolution and dynamic adaptations revealed by genomes of the marine picoeukaryotes Micromonas.</title>
        <authorList>
            <person name="Worden A.Z."/>
            <person name="Lee J.H."/>
            <person name="Mock T."/>
            <person name="Rouze P."/>
            <person name="Simmons M.P."/>
            <person name="Aerts A.L."/>
            <person name="Allen A.E."/>
            <person name="Cuvelier M.L."/>
            <person name="Derelle E."/>
            <person name="Everett M.V."/>
            <person name="Foulon E."/>
            <person name="Grimwood J."/>
            <person name="Gundlach H."/>
            <person name="Henrissat B."/>
            <person name="Napoli C."/>
            <person name="McDonald S.M."/>
            <person name="Parker M.S."/>
            <person name="Rombauts S."/>
            <person name="Salamov A."/>
            <person name="Von Dassow P."/>
            <person name="Badger J.H."/>
            <person name="Coutinho P.M."/>
            <person name="Demir E."/>
            <person name="Dubchak I."/>
            <person name="Gentemann C."/>
            <person name="Eikrem W."/>
            <person name="Gready J.E."/>
            <person name="John U."/>
            <person name="Lanier W."/>
            <person name="Lindquist E.A."/>
            <person name="Lucas S."/>
            <person name="Mayer K.F."/>
            <person name="Moreau H."/>
            <person name="Not F."/>
            <person name="Otillar R."/>
            <person name="Panaud O."/>
            <person name="Pangilinan J."/>
            <person name="Paulsen I."/>
            <person name="Piegu B."/>
            <person name="Poliakov A."/>
            <person name="Robbens S."/>
            <person name="Schmutz J."/>
            <person name="Toulza E."/>
            <person name="Wyss T."/>
            <person name="Zelensky A."/>
            <person name="Zhou K."/>
            <person name="Armbrust E.V."/>
            <person name="Bhattacharya D."/>
            <person name="Goodenough U.W."/>
            <person name="Van de Peer Y."/>
            <person name="Grigoriev I.V."/>
        </authorList>
    </citation>
    <scope>NUCLEOTIDE SEQUENCE [LARGE SCALE GENOMIC DNA]</scope>
    <source>
        <strain evidence="3 4">CCMP1545</strain>
    </source>
</reference>
<dbReference type="OrthoDB" id="10671920at2759"/>
<dbReference type="RefSeq" id="XP_003061170.1">
    <property type="nucleotide sequence ID" value="XM_003061124.1"/>
</dbReference>
<feature type="coiled-coil region" evidence="1">
    <location>
        <begin position="226"/>
        <end position="311"/>
    </location>
</feature>
<keyword evidence="1" id="KW-0175">Coiled coil</keyword>
<sequence length="680" mass="72755">MAEDGARPRVSHPPRPSSRDSSNGPCRYDDDDDADAPVRPIRDDEENASEWDLVSNRVLTALVSGDASNRHPRELKARTLRRTLDAYKDENDSLGEALMSMKAALQAANEEKTKAIKARDVAVSAGESLRETLERNADATGALARANDELKSLKKQLADVEQLACDLRDDLQVAENARDHFERKAADALAAVAAATHENEAAAELRDRVQDLERYATVHAAQAGIVQGLEVVLAEAREAAASANADRESQAALWRERLKRAEKDHLAELSRLRARVADAENGLDAKRAELKNEIERRHALETRLADALKRERRTKADQHGAAESLRLMAQHEHVLREAARTNGETIARMRDDAATAAARCERATEHVALLTREVAASTARAEAAEAEAEAAREEARNAWAGRVGVSGYDAARRAGRGVAVDADPDVPLLVAAAVRVGESSPNSFAAGMRVGVGGGGGARGDGSPASEATSSSTSCSPPGGGEGFVRGRWIESVGPEVAEELVHALAREVAESRARETARGEELLRARESRNDAQRALLAEVHRVHELERMRVCDVRELQAAEQRARNATAAVLGMRDQLAGVVGEKARRRGLGDGDDGGGDDGGDDGENGRGAGDGGEALGPGVDDDADDAPTLGDVNVAGAPDPMEGFGRDPPPPLRRLYRSSIERQPPPPRLPVFSVF</sequence>
<accession>C1MZ84</accession>
<feature type="coiled-coil region" evidence="1">
    <location>
        <begin position="77"/>
        <end position="191"/>
    </location>
</feature>
<dbReference type="GeneID" id="9686353"/>
<proteinExistence type="predicted"/>
<organism evidence="4">
    <name type="scientific">Micromonas pusilla (strain CCMP1545)</name>
    <name type="common">Picoplanktonic green alga</name>
    <dbReference type="NCBI Taxonomy" id="564608"/>
    <lineage>
        <taxon>Eukaryota</taxon>
        <taxon>Viridiplantae</taxon>
        <taxon>Chlorophyta</taxon>
        <taxon>Mamiellophyceae</taxon>
        <taxon>Mamiellales</taxon>
        <taxon>Mamiellaceae</taxon>
        <taxon>Micromonas</taxon>
    </lineage>
</organism>
<dbReference type="Proteomes" id="UP000001876">
    <property type="component" value="Unassembled WGS sequence"/>
</dbReference>
<keyword evidence="4" id="KW-1185">Reference proteome</keyword>
<name>C1MZ84_MICPC</name>
<protein>
    <submittedName>
        <fullName evidence="3">Predicted protein</fullName>
    </submittedName>
</protein>
<evidence type="ECO:0000313" key="4">
    <source>
        <dbReference type="Proteomes" id="UP000001876"/>
    </source>
</evidence>
<feature type="region of interest" description="Disordered" evidence="2">
    <location>
        <begin position="455"/>
        <end position="483"/>
    </location>
</feature>
<gene>
    <name evidence="3" type="ORF">MICPUCDRAFT_60639</name>
</gene>
<feature type="region of interest" description="Disordered" evidence="2">
    <location>
        <begin position="1"/>
        <end position="50"/>
    </location>
</feature>
<dbReference type="AlphaFoldDB" id="C1MZ84"/>
<feature type="compositionally biased region" description="Acidic residues" evidence="2">
    <location>
        <begin position="594"/>
        <end position="607"/>
    </location>
</feature>
<feature type="region of interest" description="Disordered" evidence="2">
    <location>
        <begin position="585"/>
        <end position="680"/>
    </location>
</feature>